<evidence type="ECO:0000313" key="4">
    <source>
        <dbReference type="Proteomes" id="UP001321421"/>
    </source>
</evidence>
<dbReference type="InterPro" id="IPR058330">
    <property type="entry name" value="DUF8017"/>
</dbReference>
<feature type="compositionally biased region" description="Low complexity" evidence="1">
    <location>
        <begin position="58"/>
        <end position="78"/>
    </location>
</feature>
<accession>A0ABM8H7B0</accession>
<feature type="region of interest" description="Disordered" evidence="1">
    <location>
        <begin position="14"/>
        <end position="81"/>
    </location>
</feature>
<gene>
    <name evidence="3" type="ORF">GCM10025872_02970</name>
</gene>
<organism evidence="3 4">
    <name type="scientific">Barrientosiimonas endolithica</name>
    <dbReference type="NCBI Taxonomy" id="1535208"/>
    <lineage>
        <taxon>Bacteria</taxon>
        <taxon>Bacillati</taxon>
        <taxon>Actinomycetota</taxon>
        <taxon>Actinomycetes</taxon>
        <taxon>Micrococcales</taxon>
        <taxon>Dermacoccaceae</taxon>
        <taxon>Barrientosiimonas</taxon>
    </lineage>
</organism>
<dbReference type="EMBL" id="AP027735">
    <property type="protein sequence ID" value="BDZ56640.1"/>
    <property type="molecule type" value="Genomic_DNA"/>
</dbReference>
<feature type="compositionally biased region" description="Low complexity" evidence="1">
    <location>
        <begin position="29"/>
        <end position="50"/>
    </location>
</feature>
<proteinExistence type="predicted"/>
<name>A0ABM8H7B0_9MICO</name>
<dbReference type="Pfam" id="PF26056">
    <property type="entry name" value="DUF8017"/>
    <property type="match status" value="1"/>
</dbReference>
<evidence type="ECO:0000259" key="2">
    <source>
        <dbReference type="Pfam" id="PF26056"/>
    </source>
</evidence>
<feature type="domain" description="DUF8017" evidence="2">
    <location>
        <begin position="78"/>
        <end position="259"/>
    </location>
</feature>
<evidence type="ECO:0000256" key="1">
    <source>
        <dbReference type="SAM" id="MobiDB-lite"/>
    </source>
</evidence>
<sequence length="261" mass="26995">MLLVAALAYGLTRGDDVPSVAGSARAPEASAPATPGATATPGAPDAASPTGGTGQPTGGAVAPPGSSSSSASQPPVGADGRRTVTAEDRLTRWSYAVPGSAEWVVGNDLMSYVDEAGRVLVRASSPSYFRSGYCRGGAGVARSWVGWSSERRDDTSATVTNRWVAAVAQGSQGRGDDPHTPVRTQELPRVDGMTVRQSSSVVTLRTPDPQGCLPPQVEVTATQYSGALGSRTLVMVRDVAVRDMLPAQVKEQIFASVRQTR</sequence>
<evidence type="ECO:0000313" key="3">
    <source>
        <dbReference type="EMBL" id="BDZ56640.1"/>
    </source>
</evidence>
<reference evidence="4" key="1">
    <citation type="journal article" date="2019" name="Int. J. Syst. Evol. Microbiol.">
        <title>The Global Catalogue of Microorganisms (GCM) 10K type strain sequencing project: providing services to taxonomists for standard genome sequencing and annotation.</title>
        <authorList>
            <consortium name="The Broad Institute Genomics Platform"/>
            <consortium name="The Broad Institute Genome Sequencing Center for Infectious Disease"/>
            <person name="Wu L."/>
            <person name="Ma J."/>
        </authorList>
    </citation>
    <scope>NUCLEOTIDE SEQUENCE [LARGE SCALE GENOMIC DNA]</scope>
    <source>
        <strain evidence="4">NBRC 110608</strain>
    </source>
</reference>
<dbReference type="Proteomes" id="UP001321421">
    <property type="component" value="Chromosome"/>
</dbReference>
<protein>
    <recommendedName>
        <fullName evidence="2">DUF8017 domain-containing protein</fullName>
    </recommendedName>
</protein>
<keyword evidence="4" id="KW-1185">Reference proteome</keyword>